<dbReference type="SUPFAM" id="SSF52540">
    <property type="entry name" value="P-loop containing nucleoside triphosphate hydrolases"/>
    <property type="match status" value="1"/>
</dbReference>
<evidence type="ECO:0000313" key="10">
    <source>
        <dbReference type="EMBL" id="KGO32026.1"/>
    </source>
</evidence>
<feature type="non-terminal residue" evidence="10">
    <location>
        <position position="1"/>
    </location>
</feature>
<evidence type="ECO:0000256" key="8">
    <source>
        <dbReference type="PROSITE-ProRule" id="PRU01049"/>
    </source>
</evidence>
<evidence type="ECO:0000256" key="4">
    <source>
        <dbReference type="ARBA" id="ARBA00022737"/>
    </source>
</evidence>
<evidence type="ECO:0000259" key="9">
    <source>
        <dbReference type="PROSITE" id="PS51712"/>
    </source>
</evidence>
<dbReference type="InterPro" id="IPR032859">
    <property type="entry name" value="KH_dom-like"/>
</dbReference>
<keyword evidence="11" id="KW-1185">Reference proteome</keyword>
<evidence type="ECO:0000256" key="7">
    <source>
        <dbReference type="ARBA" id="ARBA00032345"/>
    </source>
</evidence>
<comment type="caution">
    <text evidence="10">The sequence shown here is derived from an EMBL/GenBank/DDBJ whole genome shotgun (WGS) entry which is preliminary data.</text>
</comment>
<keyword evidence="5" id="KW-0547">Nucleotide-binding</keyword>
<dbReference type="PANTHER" id="PTHR43834">
    <property type="entry name" value="GTPASE DER"/>
    <property type="match status" value="1"/>
</dbReference>
<dbReference type="Proteomes" id="UP000030023">
    <property type="component" value="Unassembled WGS sequence"/>
</dbReference>
<reference evidence="10 11" key="1">
    <citation type="journal article" date="2014" name="Antonie Van Leeuwenhoek">
        <title>Oenococcus alcoholitolerans sp. nov., a lactic acid bacteria isolated from cachaca and ethanol fermentation processes.</title>
        <authorList>
            <person name="Badotti F."/>
            <person name="Moreira A.P."/>
            <person name="Tonon L.A."/>
            <person name="de Lucena B.T."/>
            <person name="Gomes Fde C."/>
            <person name="Kruger R."/>
            <person name="Thompson C.C."/>
            <person name="de Morais M.A.Jr."/>
            <person name="Rosa C.A."/>
            <person name="Thompson F.L."/>
        </authorList>
    </citation>
    <scope>NUCLEOTIDE SEQUENCE [LARGE SCALE GENOMIC DNA]</scope>
    <source>
        <strain evidence="10 11">UFRJ-M7.2.18</strain>
    </source>
</reference>
<gene>
    <name evidence="10" type="primary">engA</name>
    <name evidence="10" type="synonym">yfgK</name>
    <name evidence="10" type="synonym">yphC</name>
    <name evidence="10" type="ORF">Q757_03515</name>
</gene>
<dbReference type="InterPro" id="IPR016484">
    <property type="entry name" value="GTPase_Der"/>
</dbReference>
<evidence type="ECO:0000256" key="6">
    <source>
        <dbReference type="ARBA" id="ARBA00023134"/>
    </source>
</evidence>
<feature type="domain" description="EngA-type G" evidence="9">
    <location>
        <begin position="68"/>
        <end position="244"/>
    </location>
</feature>
<dbReference type="NCBIfam" id="TIGR00231">
    <property type="entry name" value="small_GTP"/>
    <property type="match status" value="1"/>
</dbReference>
<evidence type="ECO:0000256" key="5">
    <source>
        <dbReference type="ARBA" id="ARBA00022741"/>
    </source>
</evidence>
<dbReference type="CDD" id="cd01895">
    <property type="entry name" value="EngA2"/>
    <property type="match status" value="1"/>
</dbReference>
<dbReference type="Pfam" id="PF01926">
    <property type="entry name" value="MMR_HSR1"/>
    <property type="match status" value="1"/>
</dbReference>
<dbReference type="PANTHER" id="PTHR43834:SF6">
    <property type="entry name" value="GTPASE DER"/>
    <property type="match status" value="1"/>
</dbReference>
<keyword evidence="3" id="KW-0690">Ribosome biogenesis</keyword>
<comment type="similarity">
    <text evidence="1 8">Belongs to the TRAFAC class TrmE-Era-EngA-EngB-Septin-like GTPase superfamily. EngA (Der) GTPase family.</text>
</comment>
<proteinExistence type="inferred from homology"/>
<dbReference type="InterPro" id="IPR031166">
    <property type="entry name" value="G_ENGA"/>
</dbReference>
<evidence type="ECO:0000256" key="2">
    <source>
        <dbReference type="ARBA" id="ARBA00020953"/>
    </source>
</evidence>
<organism evidence="10 11">
    <name type="scientific">Oenococcus alcoholitolerans</name>
    <dbReference type="NCBI Taxonomy" id="931074"/>
    <lineage>
        <taxon>Bacteria</taxon>
        <taxon>Bacillati</taxon>
        <taxon>Bacillota</taxon>
        <taxon>Bacilli</taxon>
        <taxon>Lactobacillales</taxon>
        <taxon>Lactobacillaceae</taxon>
        <taxon>Oenococcus</taxon>
    </lineage>
</organism>
<evidence type="ECO:0000313" key="11">
    <source>
        <dbReference type="Proteomes" id="UP000030023"/>
    </source>
</evidence>
<dbReference type="EMBL" id="AXCV01000121">
    <property type="protein sequence ID" value="KGO32026.1"/>
    <property type="molecule type" value="Genomic_DNA"/>
</dbReference>
<dbReference type="InterPro" id="IPR006073">
    <property type="entry name" value="GTP-bd"/>
</dbReference>
<protein>
    <recommendedName>
        <fullName evidence="2">GTPase Der</fullName>
    </recommendedName>
    <alternativeName>
        <fullName evidence="7">GTP-binding protein EngA</fullName>
    </alternativeName>
</protein>
<keyword evidence="6" id="KW-0342">GTP-binding</keyword>
<evidence type="ECO:0000256" key="3">
    <source>
        <dbReference type="ARBA" id="ARBA00022517"/>
    </source>
</evidence>
<dbReference type="Gene3D" id="3.40.50.300">
    <property type="entry name" value="P-loop containing nucleotide triphosphate hydrolases"/>
    <property type="match status" value="2"/>
</dbReference>
<dbReference type="InterPro" id="IPR027417">
    <property type="entry name" value="P-loop_NTPase"/>
</dbReference>
<evidence type="ECO:0000256" key="1">
    <source>
        <dbReference type="ARBA" id="ARBA00008279"/>
    </source>
</evidence>
<name>A0ABR4XS86_9LACO</name>
<dbReference type="PROSITE" id="PS51712">
    <property type="entry name" value="G_ENGA"/>
    <property type="match status" value="1"/>
</dbReference>
<accession>A0ABR4XS86</accession>
<dbReference type="NCBIfam" id="TIGR03594">
    <property type="entry name" value="GTPase_EngA"/>
    <property type="match status" value="1"/>
</dbReference>
<dbReference type="Pfam" id="PF14714">
    <property type="entry name" value="KH_dom-like"/>
    <property type="match status" value="1"/>
</dbReference>
<dbReference type="Gene3D" id="3.30.300.20">
    <property type="match status" value="1"/>
</dbReference>
<keyword evidence="4" id="KW-0677">Repeat</keyword>
<dbReference type="InterPro" id="IPR015946">
    <property type="entry name" value="KH_dom-like_a/b"/>
</dbReference>
<sequence>VFLAVNHIDNFNQRDEIYDFYSLGLGDPYPISAVHGLGVGDLLDDLVEKLKNELSSSDKNENLEDDSIKIALIGRPNVGKSSIFNRLIKENRSIVSDVQGTTRDSIDAQFSTKEGQTFTITDTAGIRRSGRVIEKTEKYSVLRAQMAVEKADAVAVIIDAQAGIREQDKHIAGIATEKGRAVLIVVNKWDAIEKNNYTMKDFTDLIRDEFKFLDFAPILFVSAKTSQRIDLIPDTAAAIDENHKKRIKSSDLNQAIIDALAIHPTPTRNGKRLRVYYATQVSVAPPTFVIFVNDPDLMHFSFQRYLENQIRDNFDFSGTPIVLRIRERK</sequence>
<dbReference type="InterPro" id="IPR005225">
    <property type="entry name" value="Small_GTP-bd"/>
</dbReference>